<dbReference type="InterPro" id="IPR006214">
    <property type="entry name" value="Bax_inhibitor_1-related"/>
</dbReference>
<evidence type="ECO:0000256" key="4">
    <source>
        <dbReference type="ARBA" id="ARBA00023136"/>
    </source>
</evidence>
<feature type="region of interest" description="Disordered" evidence="6">
    <location>
        <begin position="1"/>
        <end position="70"/>
    </location>
</feature>
<evidence type="ECO:0000256" key="6">
    <source>
        <dbReference type="SAM" id="MobiDB-lite"/>
    </source>
</evidence>
<comment type="similarity">
    <text evidence="5">Belongs to the BI1 family.</text>
</comment>
<keyword evidence="8" id="KW-1185">Reference proteome</keyword>
<feature type="transmembrane region" description="Helical" evidence="5">
    <location>
        <begin position="175"/>
        <end position="194"/>
    </location>
</feature>
<feature type="transmembrane region" description="Helical" evidence="5">
    <location>
        <begin position="200"/>
        <end position="219"/>
    </location>
</feature>
<dbReference type="CDD" id="cd10428">
    <property type="entry name" value="LFG_like"/>
    <property type="match status" value="1"/>
</dbReference>
<feature type="transmembrane region" description="Helical" evidence="5">
    <location>
        <begin position="263"/>
        <end position="283"/>
    </location>
</feature>
<feature type="transmembrane region" description="Helical" evidence="5">
    <location>
        <begin position="144"/>
        <end position="168"/>
    </location>
</feature>
<dbReference type="GO" id="GO:2001234">
    <property type="term" value="P:negative regulation of apoptotic signaling pathway"/>
    <property type="evidence" value="ECO:0007669"/>
    <property type="project" value="TreeGrafter"/>
</dbReference>
<evidence type="ECO:0000313" key="8">
    <source>
        <dbReference type="Proteomes" id="UP000594262"/>
    </source>
</evidence>
<keyword evidence="2 5" id="KW-0812">Transmembrane</keyword>
<sequence>MAQPPSYEASQNPGYQAPLYQPQDGAYPPQNGAYPPQNGAYPPPNTGMAYPPPTQGYQPVPADQQQPYVYPGKQEPGVDVEYQGHSDDSDKQTMGIISFDDKSIRLSFIRKVFSILILQMSVTLAFIAWFIFHEPTKVFVQNHVGMYIAGYVIFLVLYFVLVCCTSVARRHPINLVLLAIFTISLSYMVAVISSFHDTKIVLALFGMTLLISVGIIGFASQTKYDFTKWAGVLFVCCFALFIFGLFAAILIPTGAMQGVRMVYAGLGALLFMAFLAFDTQLIMGGKKYEISPEDYVFAAMMLYVDIIYIFLYLLALFGGNN</sequence>
<evidence type="ECO:0000256" key="3">
    <source>
        <dbReference type="ARBA" id="ARBA00022989"/>
    </source>
</evidence>
<protein>
    <submittedName>
        <fullName evidence="7">Uncharacterized protein</fullName>
    </submittedName>
</protein>
<accession>A0A7M5UZR8</accession>
<feature type="compositionally biased region" description="Pro residues" evidence="6">
    <location>
        <begin position="41"/>
        <end position="54"/>
    </location>
</feature>
<dbReference type="Pfam" id="PF01027">
    <property type="entry name" value="Bax1-I"/>
    <property type="match status" value="1"/>
</dbReference>
<dbReference type="GO" id="GO:0016020">
    <property type="term" value="C:membrane"/>
    <property type="evidence" value="ECO:0007669"/>
    <property type="project" value="UniProtKB-SubCell"/>
</dbReference>
<dbReference type="AlphaFoldDB" id="A0A7M5UZR8"/>
<keyword evidence="4 5" id="KW-0472">Membrane</keyword>
<feature type="transmembrane region" description="Helical" evidence="5">
    <location>
        <begin position="295"/>
        <end position="317"/>
    </location>
</feature>
<evidence type="ECO:0000256" key="2">
    <source>
        <dbReference type="ARBA" id="ARBA00022692"/>
    </source>
</evidence>
<dbReference type="Proteomes" id="UP000594262">
    <property type="component" value="Unplaced"/>
</dbReference>
<dbReference type="EnsemblMetazoa" id="CLYHEMT001087.1">
    <property type="protein sequence ID" value="CLYHEMP001087.1"/>
    <property type="gene ID" value="CLYHEMG001087"/>
</dbReference>
<dbReference type="GO" id="GO:0005794">
    <property type="term" value="C:Golgi apparatus"/>
    <property type="evidence" value="ECO:0007669"/>
    <property type="project" value="TreeGrafter"/>
</dbReference>
<dbReference type="PANTHER" id="PTHR23291">
    <property type="entry name" value="BAX INHIBITOR-RELATED"/>
    <property type="match status" value="1"/>
</dbReference>
<dbReference type="OrthoDB" id="7933078at2759"/>
<comment type="subcellular location">
    <subcellularLocation>
        <location evidence="1">Membrane</location>
        <topology evidence="1">Multi-pass membrane protein</topology>
    </subcellularLocation>
</comment>
<name>A0A7M5UZR8_9CNID</name>
<evidence type="ECO:0000313" key="7">
    <source>
        <dbReference type="EnsemblMetazoa" id="CLYHEMP001087.1"/>
    </source>
</evidence>
<organism evidence="7 8">
    <name type="scientific">Clytia hemisphaerica</name>
    <dbReference type="NCBI Taxonomy" id="252671"/>
    <lineage>
        <taxon>Eukaryota</taxon>
        <taxon>Metazoa</taxon>
        <taxon>Cnidaria</taxon>
        <taxon>Hydrozoa</taxon>
        <taxon>Hydroidolina</taxon>
        <taxon>Leptothecata</taxon>
        <taxon>Obeliida</taxon>
        <taxon>Clytiidae</taxon>
        <taxon>Clytia</taxon>
    </lineage>
</organism>
<feature type="transmembrane region" description="Helical" evidence="5">
    <location>
        <begin position="231"/>
        <end position="251"/>
    </location>
</feature>
<keyword evidence="3 5" id="KW-1133">Transmembrane helix</keyword>
<proteinExistence type="inferred from homology"/>
<evidence type="ECO:0000256" key="1">
    <source>
        <dbReference type="ARBA" id="ARBA00004141"/>
    </source>
</evidence>
<reference evidence="7" key="1">
    <citation type="submission" date="2021-01" db="UniProtKB">
        <authorList>
            <consortium name="EnsemblMetazoa"/>
        </authorList>
    </citation>
    <scope>IDENTIFICATION</scope>
</reference>
<dbReference type="RefSeq" id="XP_066912329.1">
    <property type="nucleotide sequence ID" value="XM_067056228.1"/>
</dbReference>
<evidence type="ECO:0000256" key="5">
    <source>
        <dbReference type="RuleBase" id="RU004379"/>
    </source>
</evidence>
<dbReference type="GO" id="GO:0005783">
    <property type="term" value="C:endoplasmic reticulum"/>
    <property type="evidence" value="ECO:0007669"/>
    <property type="project" value="TreeGrafter"/>
</dbReference>
<dbReference type="GeneID" id="136799515"/>
<dbReference type="PANTHER" id="PTHR23291:SF127">
    <property type="entry name" value="PROTEIN LIFEGUARD 1-LIKE"/>
    <property type="match status" value="1"/>
</dbReference>
<feature type="transmembrane region" description="Helical" evidence="5">
    <location>
        <begin position="112"/>
        <end position="132"/>
    </location>
</feature>